<gene>
    <name evidence="6" type="primary">pseG</name>
    <name evidence="6" type="ORF">H7F16_12350</name>
</gene>
<keyword evidence="6" id="KW-0378">Hydrolase</keyword>
<dbReference type="PANTHER" id="PTHR43877">
    <property type="entry name" value="AMINOALKYLPHOSPHONATE N-ACETYLTRANSFERASE-RELATED-RELATED"/>
    <property type="match status" value="1"/>
</dbReference>
<dbReference type="PROSITE" id="PS51186">
    <property type="entry name" value="GNAT"/>
    <property type="match status" value="1"/>
</dbReference>
<evidence type="ECO:0000256" key="2">
    <source>
        <dbReference type="ARBA" id="ARBA00023315"/>
    </source>
</evidence>
<dbReference type="InterPro" id="IPR050832">
    <property type="entry name" value="Bact_Acetyltransf"/>
</dbReference>
<accession>A0A842I9N0</accession>
<dbReference type="Gene3D" id="3.40.50.11190">
    <property type="match status" value="1"/>
</dbReference>
<dbReference type="InterPro" id="IPR016181">
    <property type="entry name" value="Acyl_CoA_acyltransferase"/>
</dbReference>
<dbReference type="RefSeq" id="WP_185797905.1">
    <property type="nucleotide sequence ID" value="NZ_JACLQD010000003.1"/>
</dbReference>
<evidence type="ECO:0000259" key="5">
    <source>
        <dbReference type="PROSITE" id="PS51186"/>
    </source>
</evidence>
<dbReference type="GO" id="GO:0016787">
    <property type="term" value="F:hydrolase activity"/>
    <property type="evidence" value="ECO:0007669"/>
    <property type="project" value="UniProtKB-KW"/>
</dbReference>
<evidence type="ECO:0000256" key="4">
    <source>
        <dbReference type="PIRSR" id="PIRSR620023-2"/>
    </source>
</evidence>
<dbReference type="InterPro" id="IPR000182">
    <property type="entry name" value="GNAT_dom"/>
</dbReference>
<keyword evidence="7" id="KW-1185">Reference proteome</keyword>
<dbReference type="EMBL" id="JACLQD010000003">
    <property type="protein sequence ID" value="MBC2836301.1"/>
    <property type="molecule type" value="Genomic_DNA"/>
</dbReference>
<feature type="active site" description="Proton acceptor" evidence="3">
    <location>
        <position position="19"/>
    </location>
</feature>
<evidence type="ECO:0000256" key="3">
    <source>
        <dbReference type="PIRSR" id="PIRSR620023-1"/>
    </source>
</evidence>
<dbReference type="Gene3D" id="3.40.630.30">
    <property type="match status" value="1"/>
</dbReference>
<name>A0A842I9N0_9RHOB</name>
<proteinExistence type="predicted"/>
<reference evidence="6 7" key="1">
    <citation type="journal article" date="2017" name="Int. J. Syst. Evol. Microbiol.">
        <title>Gemmobacter straminiformis sp. nov., isolated from an artificial fountain.</title>
        <authorList>
            <person name="Kang J.Y."/>
            <person name="Kim M.J."/>
            <person name="Chun J."/>
            <person name="Son K.P."/>
            <person name="Jahng K.Y."/>
        </authorList>
    </citation>
    <scope>NUCLEOTIDE SEQUENCE [LARGE SCALE GENOMIC DNA]</scope>
    <source>
        <strain evidence="6 7">CAM-8</strain>
    </source>
</reference>
<dbReference type="NCBIfam" id="TIGR03590">
    <property type="entry name" value="PseG"/>
    <property type="match status" value="1"/>
</dbReference>
<dbReference type="GO" id="GO:0016747">
    <property type="term" value="F:acyltransferase activity, transferring groups other than amino-acyl groups"/>
    <property type="evidence" value="ECO:0007669"/>
    <property type="project" value="InterPro"/>
</dbReference>
<dbReference type="Proteomes" id="UP000555411">
    <property type="component" value="Unassembled WGS sequence"/>
</dbReference>
<feature type="binding site" evidence="4">
    <location>
        <position position="269"/>
    </location>
    <ligand>
        <name>substrate</name>
    </ligand>
</feature>
<dbReference type="Pfam" id="PF00583">
    <property type="entry name" value="Acetyltransf_1"/>
    <property type="match status" value="1"/>
</dbReference>
<dbReference type="SUPFAM" id="SSF55729">
    <property type="entry name" value="Acyl-CoA N-acyltransferases (Nat)"/>
    <property type="match status" value="1"/>
</dbReference>
<protein>
    <submittedName>
        <fullName evidence="6">UDP-2,4-diacetamido-2,4, 6-trideoxy-beta-L-altropyranose hydrolase</fullName>
        <ecNumber evidence="6">3.6.1.57</ecNumber>
    </submittedName>
</protein>
<evidence type="ECO:0000256" key="1">
    <source>
        <dbReference type="ARBA" id="ARBA00022679"/>
    </source>
</evidence>
<dbReference type="PANTHER" id="PTHR43877:SF2">
    <property type="entry name" value="AMINOALKYLPHOSPHONATE N-ACETYLTRANSFERASE-RELATED"/>
    <property type="match status" value="1"/>
</dbReference>
<keyword evidence="2" id="KW-0012">Acyltransferase</keyword>
<evidence type="ECO:0000313" key="6">
    <source>
        <dbReference type="EMBL" id="MBC2836301.1"/>
    </source>
</evidence>
<dbReference type="Gene3D" id="3.40.50.2000">
    <property type="entry name" value="Glycogen Phosphorylase B"/>
    <property type="match status" value="1"/>
</dbReference>
<sequence length="505" mass="53407">MAASVAFRVDAAVHIGSGHVMRCLTLADALAARGHECNFLCRDHAGHMADAILARGHGVHLLPTRDEARRDGWLGVDPAEDAAQSLGVLERLGAGWLVVDHYALDAAWERAVAGASMRVMAIDDLADRAHVVDMLVDPMPGHDAATHAGKATAGCNLLLGPDYALLSPAFAGEREQSLARRAKPQLGRVMVAMGGYDPADVTGRVLSVLTGALPQVEVDVVLGAQAVHLDRMRARAGGPVRLHVATPHMARLLRECDLVIGAGGTSAWERCCLGVPSLMVQLADNQTEVIGSLVRQGAALALGGVDDAMEARLLAALVACADGAVLATMSAAAARVTDGRGVERVCDAMAAMALTVRRAGMGDCDAVWHWREDGDAARFYRSGKATPLAAHRDWFANALADPARLHLVVMQGDAPLGYVRLDSSEQGVAAVSLCLAPAARGRGMAAAVLWAAEQEGMRAGIARFLAEVHCDNAPSLRLFRRAGYRFAGRDGDFDRFEVRRSRMEG</sequence>
<comment type="caution">
    <text evidence="6">The sequence shown here is derived from an EMBL/GenBank/DDBJ whole genome shotgun (WGS) entry which is preliminary data.</text>
</comment>
<feature type="domain" description="N-acetyltransferase" evidence="5">
    <location>
        <begin position="354"/>
        <end position="505"/>
    </location>
</feature>
<keyword evidence="1" id="KW-0808">Transferase</keyword>
<organism evidence="6 7">
    <name type="scientific">Paragemmobacter straminiformis</name>
    <dbReference type="NCBI Taxonomy" id="2045119"/>
    <lineage>
        <taxon>Bacteria</taxon>
        <taxon>Pseudomonadati</taxon>
        <taxon>Pseudomonadota</taxon>
        <taxon>Alphaproteobacteria</taxon>
        <taxon>Rhodobacterales</taxon>
        <taxon>Paracoccaceae</taxon>
        <taxon>Paragemmobacter</taxon>
    </lineage>
</organism>
<dbReference type="InterPro" id="IPR020023">
    <property type="entry name" value="PseG"/>
</dbReference>
<evidence type="ECO:0000313" key="7">
    <source>
        <dbReference type="Proteomes" id="UP000555411"/>
    </source>
</evidence>
<dbReference type="AlphaFoldDB" id="A0A842I9N0"/>
<dbReference type="EC" id="3.6.1.57" evidence="6"/>
<dbReference type="SUPFAM" id="SSF53756">
    <property type="entry name" value="UDP-Glycosyltransferase/glycogen phosphorylase"/>
    <property type="match status" value="1"/>
</dbReference>